<dbReference type="InterPro" id="IPR044691">
    <property type="entry name" value="DCC1_Trx"/>
</dbReference>
<dbReference type="Pfam" id="PF04134">
    <property type="entry name" value="DCC1-like"/>
    <property type="match status" value="1"/>
</dbReference>
<dbReference type="RefSeq" id="WP_114062634.1">
    <property type="nucleotide sequence ID" value="NZ_CP029495.1"/>
</dbReference>
<dbReference type="OrthoDB" id="5294764at2"/>
<dbReference type="AlphaFoldDB" id="A0A344UCH7"/>
<evidence type="ECO:0000313" key="2">
    <source>
        <dbReference type="Proteomes" id="UP000252038"/>
    </source>
</evidence>
<accession>A0A344UCH7</accession>
<dbReference type="GO" id="GO:0015035">
    <property type="term" value="F:protein-disulfide reductase activity"/>
    <property type="evidence" value="ECO:0007669"/>
    <property type="project" value="InterPro"/>
</dbReference>
<proteinExistence type="predicted"/>
<dbReference type="Proteomes" id="UP000252038">
    <property type="component" value="Chromosome"/>
</dbReference>
<sequence>MNGKYRIFYDGDSALCAREMQWMRKLDHTARLELIDIRRQPERLEQAGLVPEAALARIHACDESGRLRTGVDALLGMYARCGLSRLVAILSWPPVKGLLKATYPWFARSRRCWPACLLPRAGRDFFSQ</sequence>
<organism evidence="1 2">
    <name type="scientific">Chromobacterium phragmitis</name>
    <dbReference type="NCBI Taxonomy" id="2202141"/>
    <lineage>
        <taxon>Bacteria</taxon>
        <taxon>Pseudomonadati</taxon>
        <taxon>Pseudomonadota</taxon>
        <taxon>Betaproteobacteria</taxon>
        <taxon>Neisseriales</taxon>
        <taxon>Chromobacteriaceae</taxon>
        <taxon>Chromobacterium</taxon>
    </lineage>
</organism>
<protein>
    <recommendedName>
        <fullName evidence="3">DUF393 domain-containing protein</fullName>
    </recommendedName>
</protein>
<name>A0A344UCH7_9NEIS</name>
<reference evidence="1 2" key="1">
    <citation type="submission" date="2018-05" db="EMBL/GenBank/DDBJ databases">
        <title>Genome sequencing, assembly and analysis of the novel insecticidal bacterium, Chromobacterium phragmitis.</title>
        <authorList>
            <person name="Sparks M.E."/>
            <person name="Blackburn M.B."/>
            <person name="Gundersen-Rindal D.E."/>
        </authorList>
    </citation>
    <scope>NUCLEOTIDE SEQUENCE [LARGE SCALE GENOMIC DNA]</scope>
    <source>
        <strain evidence="1">IIBBL 274-1</strain>
    </source>
</reference>
<dbReference type="KEGG" id="chrb:DK843_00790"/>
<dbReference type="EMBL" id="CP029554">
    <property type="protein sequence ID" value="AXE32975.1"/>
    <property type="molecule type" value="Genomic_DNA"/>
</dbReference>
<evidence type="ECO:0008006" key="3">
    <source>
        <dbReference type="Google" id="ProtNLM"/>
    </source>
</evidence>
<evidence type="ECO:0000313" key="1">
    <source>
        <dbReference type="EMBL" id="AXE32975.1"/>
    </source>
</evidence>
<gene>
    <name evidence="1" type="ORF">DK843_00790</name>
</gene>
<dbReference type="PANTHER" id="PTHR34290">
    <property type="entry name" value="SI:CH73-390P7.2"/>
    <property type="match status" value="1"/>
</dbReference>
<dbReference type="KEGG" id="chri:DK842_17660"/>
<dbReference type="PANTHER" id="PTHR34290:SF2">
    <property type="entry name" value="OS04G0668800 PROTEIN"/>
    <property type="match status" value="1"/>
</dbReference>
<dbReference type="InterPro" id="IPR007263">
    <property type="entry name" value="DCC1-like"/>
</dbReference>